<dbReference type="InterPro" id="IPR015424">
    <property type="entry name" value="PyrdxlP-dep_Trfase"/>
</dbReference>
<evidence type="ECO:0000313" key="10">
    <source>
        <dbReference type="Proteomes" id="UP000282892"/>
    </source>
</evidence>
<keyword evidence="7" id="KW-0804">Transcription</keyword>
<keyword evidence="4" id="KW-0663">Pyridoxal phosphate</keyword>
<protein>
    <submittedName>
        <fullName evidence="9">GntR family transcriptional regulator</fullName>
    </submittedName>
</protein>
<sequence>MIEMTPILEKNGVKPLYMQLANYIKQEILSGSIRCNEKLPSKRALANYLGLSVNTVMSAYDQLSAEGFVVSKPRQGLYVAALEDDIAAGQVYLEPYKVKSIQNQKPIQIDFNSGKVDLEYFPYAIWRKLTIQSLYEDQGELFYNGDRQGELQMREQIAKYLYASRGVRCSADQIIIGAGTQMLIGLLCLMIGKGHTFALENPGFHRTRAVLQDLGTRTIPIALDEEGIDLKQLKNSKASIAYVTPSHQFPFGMIMPISRRMELLKWAEDNNGYIIEDDYDGEYRYKGRPIPSLQGLDTKGNVIYLGTFSKSLIPSIRISYMVLPQKLMEKYREHFTIYKQTASRLHQQTLYLFMKEGYWQSHLNKMRTLYRRKHAMLMSAIKKHLGDKVNVIGANSGLHIVLNVKKKMAEEELIRLAMNVGVKVYPLSIYYHESDESLDSRVLLGFGGLSESEIDTGIRLLKEAWGL</sequence>
<evidence type="ECO:0000256" key="5">
    <source>
        <dbReference type="ARBA" id="ARBA00023015"/>
    </source>
</evidence>
<evidence type="ECO:0000256" key="2">
    <source>
        <dbReference type="ARBA" id="ARBA00005384"/>
    </source>
</evidence>
<evidence type="ECO:0000256" key="6">
    <source>
        <dbReference type="ARBA" id="ARBA00023125"/>
    </source>
</evidence>
<proteinExistence type="inferred from homology"/>
<dbReference type="RefSeq" id="WP_127484713.1">
    <property type="nucleotide sequence ID" value="NZ_CP022572.1"/>
</dbReference>
<keyword evidence="3" id="KW-0032">Aminotransferase</keyword>
<dbReference type="GO" id="GO:0030170">
    <property type="term" value="F:pyridoxal phosphate binding"/>
    <property type="evidence" value="ECO:0007669"/>
    <property type="project" value="InterPro"/>
</dbReference>
<keyword evidence="6" id="KW-0238">DNA-binding</keyword>
<evidence type="ECO:0000313" key="9">
    <source>
        <dbReference type="EMBL" id="AZU60181.1"/>
    </source>
</evidence>
<reference evidence="9 10" key="1">
    <citation type="submission" date="2017-07" db="EMBL/GenBank/DDBJ databases">
        <title>The complete genome sequence of Bacillus mesonae strain H20-5, an efficient strain improving plant abiotic stress resistance.</title>
        <authorList>
            <person name="Kim S.Y."/>
            <person name="Song H."/>
            <person name="Sang M.K."/>
            <person name="Weon H.-Y."/>
            <person name="Song J."/>
        </authorList>
    </citation>
    <scope>NUCLEOTIDE SEQUENCE [LARGE SCALE GENOMIC DNA]</scope>
    <source>
        <strain evidence="9 10">H20-5</strain>
    </source>
</reference>
<dbReference type="Pfam" id="PF00392">
    <property type="entry name" value="GntR"/>
    <property type="match status" value="1"/>
</dbReference>
<accession>A0A3T0HT17</accession>
<evidence type="ECO:0000256" key="4">
    <source>
        <dbReference type="ARBA" id="ARBA00022898"/>
    </source>
</evidence>
<dbReference type="AlphaFoldDB" id="A0A3T0HT17"/>
<feature type="domain" description="HTH gntR-type" evidence="8">
    <location>
        <begin position="14"/>
        <end position="82"/>
    </location>
</feature>
<dbReference type="GO" id="GO:0003700">
    <property type="term" value="F:DNA-binding transcription factor activity"/>
    <property type="evidence" value="ECO:0007669"/>
    <property type="project" value="InterPro"/>
</dbReference>
<dbReference type="Proteomes" id="UP000282892">
    <property type="component" value="Chromosome"/>
</dbReference>
<gene>
    <name evidence="9" type="ORF">CHR53_02250</name>
</gene>
<dbReference type="Pfam" id="PF00155">
    <property type="entry name" value="Aminotran_1_2"/>
    <property type="match status" value="1"/>
</dbReference>
<dbReference type="KEGG" id="nmk:CHR53_02250"/>
<comment type="cofactor">
    <cofactor evidence="1">
        <name>pyridoxal 5'-phosphate</name>
        <dbReference type="ChEBI" id="CHEBI:597326"/>
    </cofactor>
</comment>
<dbReference type="PROSITE" id="PS50949">
    <property type="entry name" value="HTH_GNTR"/>
    <property type="match status" value="1"/>
</dbReference>
<dbReference type="Gene3D" id="3.40.640.10">
    <property type="entry name" value="Type I PLP-dependent aspartate aminotransferase-like (Major domain)"/>
    <property type="match status" value="1"/>
</dbReference>
<dbReference type="OrthoDB" id="9808770at2"/>
<keyword evidence="10" id="KW-1185">Reference proteome</keyword>
<evidence type="ECO:0000259" key="8">
    <source>
        <dbReference type="PROSITE" id="PS50949"/>
    </source>
</evidence>
<dbReference type="CDD" id="cd00609">
    <property type="entry name" value="AAT_like"/>
    <property type="match status" value="1"/>
</dbReference>
<dbReference type="PANTHER" id="PTHR46577:SF1">
    <property type="entry name" value="HTH-TYPE TRANSCRIPTIONAL REGULATORY PROTEIN GABR"/>
    <property type="match status" value="1"/>
</dbReference>
<keyword evidence="3" id="KW-0808">Transferase</keyword>
<dbReference type="SUPFAM" id="SSF53383">
    <property type="entry name" value="PLP-dependent transferases"/>
    <property type="match status" value="1"/>
</dbReference>
<organism evidence="9 10">
    <name type="scientific">Neobacillus mesonae</name>
    <dbReference type="NCBI Taxonomy" id="1193713"/>
    <lineage>
        <taxon>Bacteria</taxon>
        <taxon>Bacillati</taxon>
        <taxon>Bacillota</taxon>
        <taxon>Bacilli</taxon>
        <taxon>Bacillales</taxon>
        <taxon>Bacillaceae</taxon>
        <taxon>Neobacillus</taxon>
    </lineage>
</organism>
<comment type="similarity">
    <text evidence="2">In the C-terminal section; belongs to the class-I pyridoxal-phosphate-dependent aminotransferase family.</text>
</comment>
<dbReference type="SUPFAM" id="SSF46785">
    <property type="entry name" value="Winged helix' DNA-binding domain"/>
    <property type="match status" value="1"/>
</dbReference>
<dbReference type="InterPro" id="IPR036388">
    <property type="entry name" value="WH-like_DNA-bd_sf"/>
</dbReference>
<evidence type="ECO:0000256" key="1">
    <source>
        <dbReference type="ARBA" id="ARBA00001933"/>
    </source>
</evidence>
<dbReference type="GO" id="GO:0008483">
    <property type="term" value="F:transaminase activity"/>
    <property type="evidence" value="ECO:0007669"/>
    <property type="project" value="UniProtKB-KW"/>
</dbReference>
<dbReference type="SMART" id="SM00345">
    <property type="entry name" value="HTH_GNTR"/>
    <property type="match status" value="1"/>
</dbReference>
<dbReference type="Gene3D" id="1.10.10.10">
    <property type="entry name" value="Winged helix-like DNA-binding domain superfamily/Winged helix DNA-binding domain"/>
    <property type="match status" value="1"/>
</dbReference>
<dbReference type="InterPro" id="IPR036390">
    <property type="entry name" value="WH_DNA-bd_sf"/>
</dbReference>
<name>A0A3T0HT17_9BACI</name>
<keyword evidence="5" id="KW-0805">Transcription regulation</keyword>
<dbReference type="InterPro" id="IPR051446">
    <property type="entry name" value="HTH_trans_reg/aminotransferase"/>
</dbReference>
<dbReference type="InterPro" id="IPR004839">
    <property type="entry name" value="Aminotransferase_I/II_large"/>
</dbReference>
<dbReference type="EMBL" id="CP022572">
    <property type="protein sequence ID" value="AZU60181.1"/>
    <property type="molecule type" value="Genomic_DNA"/>
</dbReference>
<dbReference type="InterPro" id="IPR000524">
    <property type="entry name" value="Tscrpt_reg_HTH_GntR"/>
</dbReference>
<dbReference type="GO" id="GO:0003677">
    <property type="term" value="F:DNA binding"/>
    <property type="evidence" value="ECO:0007669"/>
    <property type="project" value="UniProtKB-KW"/>
</dbReference>
<dbReference type="CDD" id="cd07377">
    <property type="entry name" value="WHTH_GntR"/>
    <property type="match status" value="1"/>
</dbReference>
<dbReference type="PANTHER" id="PTHR46577">
    <property type="entry name" value="HTH-TYPE TRANSCRIPTIONAL REGULATORY PROTEIN GABR"/>
    <property type="match status" value="1"/>
</dbReference>
<evidence type="ECO:0000256" key="7">
    <source>
        <dbReference type="ARBA" id="ARBA00023163"/>
    </source>
</evidence>
<dbReference type="InterPro" id="IPR015421">
    <property type="entry name" value="PyrdxlP-dep_Trfase_major"/>
</dbReference>
<evidence type="ECO:0000256" key="3">
    <source>
        <dbReference type="ARBA" id="ARBA00022576"/>
    </source>
</evidence>